<organism evidence="1 2">
    <name type="scientific">Leptospira yasudae</name>
    <dbReference type="NCBI Taxonomy" id="2202201"/>
    <lineage>
        <taxon>Bacteria</taxon>
        <taxon>Pseudomonadati</taxon>
        <taxon>Spirochaetota</taxon>
        <taxon>Spirochaetia</taxon>
        <taxon>Leptospirales</taxon>
        <taxon>Leptospiraceae</taxon>
        <taxon>Leptospira</taxon>
    </lineage>
</organism>
<dbReference type="EMBL" id="RQGM01000043">
    <property type="protein sequence ID" value="TGL84046.1"/>
    <property type="molecule type" value="Genomic_DNA"/>
</dbReference>
<dbReference type="Proteomes" id="UP000297613">
    <property type="component" value="Unassembled WGS sequence"/>
</dbReference>
<evidence type="ECO:0000313" key="1">
    <source>
        <dbReference type="EMBL" id="TGL84046.1"/>
    </source>
</evidence>
<protein>
    <recommendedName>
        <fullName evidence="3">Lipoprotein</fullName>
    </recommendedName>
</protein>
<dbReference type="AlphaFoldDB" id="A0A6N4QZE1"/>
<reference evidence="1 2" key="1">
    <citation type="journal article" date="2019" name="PLoS Negl. Trop. Dis.">
        <title>Revisiting the worldwide diversity of Leptospira species in the environment.</title>
        <authorList>
            <person name="Vincent A.T."/>
            <person name="Schiettekatte O."/>
            <person name="Bourhy P."/>
            <person name="Veyrier F.J."/>
            <person name="Picardeau M."/>
        </authorList>
    </citation>
    <scope>NUCLEOTIDE SEQUENCE [LARGE SCALE GENOMIC DNA]</scope>
    <source>
        <strain evidence="1 2">201702445</strain>
    </source>
</reference>
<comment type="caution">
    <text evidence="1">The sequence shown here is derived from an EMBL/GenBank/DDBJ whole genome shotgun (WGS) entry which is preliminary data.</text>
</comment>
<evidence type="ECO:0008006" key="3">
    <source>
        <dbReference type="Google" id="ProtNLM"/>
    </source>
</evidence>
<sequence>MKKITWILLLSLQLGCASTGYDRGPLPHVDPKEIVIDSEEIKHYLSLKPQLRFPFRVGVYILYPEGYNYRIDAKNKSAFLTIEETLKAEKIVSQMFLISESVYSMDQQTHVPGFRDHYPVRTRTLDGIKKIRLLAARYGADAVLVIKPGVRYNQKPNLLSILYATIIGIWIVPGSSGESTFTLEATLWDVRNEYLYLTTESEASSSAVRPYGWIDEASIIAESKEKVIPEFSSEVLKRFKSMK</sequence>
<proteinExistence type="predicted"/>
<dbReference type="RefSeq" id="WP_135571655.1">
    <property type="nucleotide sequence ID" value="NZ_RQGK01000033.1"/>
</dbReference>
<name>A0A6N4QZE1_9LEPT</name>
<accession>A0A6N4QZE1</accession>
<gene>
    <name evidence="1" type="ORF">EHQ83_11720</name>
</gene>
<evidence type="ECO:0000313" key="2">
    <source>
        <dbReference type="Proteomes" id="UP000297613"/>
    </source>
</evidence>